<dbReference type="OMA" id="GYKHRAK"/>
<name>A0A7N0VCB2_KALFE</name>
<dbReference type="Gramene" id="Kaladp0472s0018.1.v1.1">
    <property type="protein sequence ID" value="Kaladp0472s0018.1.v1.1"/>
    <property type="gene ID" value="Kaladp0472s0018.v1.1"/>
</dbReference>
<keyword evidence="3" id="KW-1185">Reference proteome</keyword>
<proteinExistence type="predicted"/>
<dbReference type="GO" id="GO:0003723">
    <property type="term" value="F:RNA binding"/>
    <property type="evidence" value="ECO:0007669"/>
    <property type="project" value="InterPro"/>
</dbReference>
<protein>
    <recommendedName>
        <fullName evidence="1">APO domain-containing protein</fullName>
    </recommendedName>
</protein>
<reference evidence="2" key="1">
    <citation type="submission" date="2021-01" db="UniProtKB">
        <authorList>
            <consortium name="EnsemblPlants"/>
        </authorList>
    </citation>
    <scope>IDENTIFICATION</scope>
</reference>
<dbReference type="Pfam" id="PF05634">
    <property type="entry name" value="APO_RNA-bind"/>
    <property type="match status" value="2"/>
</dbReference>
<sequence length="351" mass="39423">MGVAGVAMVVAGGLVSISIASTATVSLLRAAFMVRTASGYLMYSRPYCKKVDFKKLRPMILKRIEDRAKHYPIRRMIPVAEDVLKSRAAVIHGVSVLLKVFSVMTCKFCPEVYIGKEGHLIKTCRGYRRQTKNQVHCWVPGSLNDILVPVEAFHLQNMSQGEIRHHQRFDFDRIPAVLELCWQAGVDPSNAHLYQRVQQDDSGNGEPLPSQGLLSVSTRTLRAWESLRTSVQKLLLVYPAKVCQHCSEVHIGPSGHKARLCGIFKFESWRGTHFWKKAEVDDLIPPKMVWHRRPQDPPVLIDDRRDYYGHAPAVVDLCIKGGASAPSSYHCAMKLEGYPGPRLACRKLSVN</sequence>
<feature type="domain" description="APO" evidence="1">
    <location>
        <begin position="242"/>
        <end position="327"/>
    </location>
</feature>
<evidence type="ECO:0000313" key="3">
    <source>
        <dbReference type="Proteomes" id="UP000594263"/>
    </source>
</evidence>
<organism evidence="2 3">
    <name type="scientific">Kalanchoe fedtschenkoi</name>
    <name type="common">Lavender scallops</name>
    <name type="synonym">South American air plant</name>
    <dbReference type="NCBI Taxonomy" id="63787"/>
    <lineage>
        <taxon>Eukaryota</taxon>
        <taxon>Viridiplantae</taxon>
        <taxon>Streptophyta</taxon>
        <taxon>Embryophyta</taxon>
        <taxon>Tracheophyta</taxon>
        <taxon>Spermatophyta</taxon>
        <taxon>Magnoliopsida</taxon>
        <taxon>eudicotyledons</taxon>
        <taxon>Gunneridae</taxon>
        <taxon>Pentapetalae</taxon>
        <taxon>Saxifragales</taxon>
        <taxon>Crassulaceae</taxon>
        <taxon>Kalanchoe</taxon>
    </lineage>
</organism>
<accession>A0A7N0VCB2</accession>
<dbReference type="InterPro" id="IPR023342">
    <property type="entry name" value="APO_dom"/>
</dbReference>
<feature type="domain" description="APO" evidence="1">
    <location>
        <begin position="105"/>
        <end position="190"/>
    </location>
</feature>
<evidence type="ECO:0000259" key="1">
    <source>
        <dbReference type="PROSITE" id="PS51499"/>
    </source>
</evidence>
<evidence type="ECO:0000313" key="2">
    <source>
        <dbReference type="EnsemblPlants" id="Kaladp0472s0018.1.v1.1"/>
    </source>
</evidence>
<dbReference type="AlphaFoldDB" id="A0A7N0VCB2"/>
<dbReference type="EnsemblPlants" id="Kaladp0472s0018.1.v1.1">
    <property type="protein sequence ID" value="Kaladp0472s0018.1.v1.1"/>
    <property type="gene ID" value="Kaladp0472s0018.v1.1"/>
</dbReference>
<dbReference type="Proteomes" id="UP000594263">
    <property type="component" value="Unplaced"/>
</dbReference>
<dbReference type="PROSITE" id="PS51499">
    <property type="entry name" value="APO"/>
    <property type="match status" value="2"/>
</dbReference>